<dbReference type="GO" id="GO:0012505">
    <property type="term" value="C:endomembrane system"/>
    <property type="evidence" value="ECO:0007669"/>
    <property type="project" value="UniProtKB-SubCell"/>
</dbReference>
<dbReference type="PANTHER" id="PTHR12145:SF36">
    <property type="entry name" value="MANNAN ENDO-1,6-ALPHA-MANNOSIDASE DCW1"/>
    <property type="match status" value="1"/>
</dbReference>
<evidence type="ECO:0000256" key="11">
    <source>
        <dbReference type="SAM" id="MobiDB-lite"/>
    </source>
</evidence>
<evidence type="ECO:0000313" key="13">
    <source>
        <dbReference type="EMBL" id="RPB12951.1"/>
    </source>
</evidence>
<evidence type="ECO:0000256" key="9">
    <source>
        <dbReference type="ARBA" id="ARBA00023295"/>
    </source>
</evidence>
<evidence type="ECO:0000256" key="8">
    <source>
        <dbReference type="ARBA" id="ARBA00023180"/>
    </source>
</evidence>
<evidence type="ECO:0000256" key="5">
    <source>
        <dbReference type="ARBA" id="ARBA00022729"/>
    </source>
</evidence>
<comment type="catalytic activity">
    <reaction evidence="1 10">
        <text>Random hydrolysis of (1-&gt;6)-alpha-D-mannosidic linkages in unbranched (1-&gt;6)-mannans.</text>
        <dbReference type="EC" id="3.2.1.101"/>
    </reaction>
</comment>
<evidence type="ECO:0000256" key="12">
    <source>
        <dbReference type="SAM" id="Phobius"/>
    </source>
</evidence>
<dbReference type="AlphaFoldDB" id="A0A3N4KX70"/>
<dbReference type="Proteomes" id="UP000277580">
    <property type="component" value="Unassembled WGS sequence"/>
</dbReference>
<dbReference type="STRING" id="1392247.A0A3N4KX70"/>
<keyword evidence="12" id="KW-1133">Transmembrane helix</keyword>
<protein>
    <recommendedName>
        <fullName evidence="4 10">Mannan endo-1,6-alpha-mannosidase</fullName>
        <ecNumber evidence="4 10">3.2.1.101</ecNumber>
    </recommendedName>
</protein>
<dbReference type="Gene3D" id="1.50.10.20">
    <property type="match status" value="1"/>
</dbReference>
<evidence type="ECO:0000256" key="2">
    <source>
        <dbReference type="ARBA" id="ARBA00004308"/>
    </source>
</evidence>
<feature type="region of interest" description="Disordered" evidence="11">
    <location>
        <begin position="440"/>
        <end position="469"/>
    </location>
</feature>
<keyword evidence="12" id="KW-0812">Transmembrane</keyword>
<dbReference type="OrthoDB" id="4187847at2759"/>
<keyword evidence="8" id="KW-0325">Glycoprotein</keyword>
<comment type="subcellular location">
    <subcellularLocation>
        <location evidence="2">Endomembrane system</location>
    </subcellularLocation>
</comment>
<keyword evidence="5" id="KW-0732">Signal</keyword>
<proteinExistence type="inferred from homology"/>
<evidence type="ECO:0000256" key="3">
    <source>
        <dbReference type="ARBA" id="ARBA00009699"/>
    </source>
</evidence>
<keyword evidence="7 12" id="KW-0472">Membrane</keyword>
<dbReference type="FunCoup" id="A0A3N4KX70">
    <property type="interactions" value="24"/>
</dbReference>
<dbReference type="InterPro" id="IPR008928">
    <property type="entry name" value="6-hairpin_glycosidase_sf"/>
</dbReference>
<evidence type="ECO:0000256" key="1">
    <source>
        <dbReference type="ARBA" id="ARBA00001452"/>
    </source>
</evidence>
<accession>A0A3N4KX70</accession>
<keyword evidence="6 10" id="KW-0378">Hydrolase</keyword>
<dbReference type="GO" id="GO:0008496">
    <property type="term" value="F:mannan endo-1,6-alpha-mannosidase activity"/>
    <property type="evidence" value="ECO:0007669"/>
    <property type="project" value="UniProtKB-UniRule"/>
</dbReference>
<dbReference type="Pfam" id="PF03663">
    <property type="entry name" value="Glyco_hydro_76"/>
    <property type="match status" value="1"/>
</dbReference>
<dbReference type="SUPFAM" id="SSF48208">
    <property type="entry name" value="Six-hairpin glycosidases"/>
    <property type="match status" value="1"/>
</dbReference>
<dbReference type="FunFam" id="1.50.10.20:FF:000006">
    <property type="entry name" value="Mannan endo-1,6-alpha-mannosidase"/>
    <property type="match status" value="1"/>
</dbReference>
<feature type="transmembrane region" description="Helical" evidence="12">
    <location>
        <begin position="483"/>
        <end position="503"/>
    </location>
</feature>
<name>A0A3N4KX70_9PEZI</name>
<evidence type="ECO:0000256" key="6">
    <source>
        <dbReference type="ARBA" id="ARBA00022801"/>
    </source>
</evidence>
<dbReference type="PANTHER" id="PTHR12145">
    <property type="entry name" value="MANNAN ENDO-1,6-ALPHA-MANNOSIDASE DCW1"/>
    <property type="match status" value="1"/>
</dbReference>
<sequence length="504" mass="56224">MIHAVTTTNIITAYDAATAYFTSLSRQHLTSLATQPTMKLRSKNWNFVTLLTITASLLPLATAYELAIDDIGSVNYVAQRVAYKMMQYYPGNRTGGIPGLFGDPYYWWESGAVFGGLVDYWYYTGDAGYNPVVTEALLHQIGPDWDYMPPNQSKSLGNDDQCFWGLTVISAAEKNFPNPPKDKAQWLALAQAVFNTQAPRWDANTCGGGLRWQIYTFNNGYSYKNTISNGCFFQLAARLARYTGNQTYADWAVKAYDWTFESGLSTTDYRFFDGFDTQSNCTSINFVQWSYNAGTYLAGAAYMYNYTDGDPLWRDRVDGILNMSNRIFFTHPDTGLADIMVEQACERIMTCNIDQRSFKAYLARFLALTVKMAPYTSPLIIPKLRTSAVAAARHCSWGTDANSCGMKWYLNDWDGMYGVGEQLSALEVIQNTLIHDVGVPVTENDGGTSKGDPSAGSQGGPSRGREQQAGQKLLENIGRKDKILAWASTGIMIMMTAIFGYWVY</sequence>
<organism evidence="13 14">
    <name type="scientific">Morchella conica CCBAS932</name>
    <dbReference type="NCBI Taxonomy" id="1392247"/>
    <lineage>
        <taxon>Eukaryota</taxon>
        <taxon>Fungi</taxon>
        <taxon>Dikarya</taxon>
        <taxon>Ascomycota</taxon>
        <taxon>Pezizomycotina</taxon>
        <taxon>Pezizomycetes</taxon>
        <taxon>Pezizales</taxon>
        <taxon>Morchellaceae</taxon>
        <taxon>Morchella</taxon>
    </lineage>
</organism>
<dbReference type="GO" id="GO:0009272">
    <property type="term" value="P:fungal-type cell wall biogenesis"/>
    <property type="evidence" value="ECO:0007669"/>
    <property type="project" value="TreeGrafter"/>
</dbReference>
<dbReference type="EC" id="3.2.1.101" evidence="4 10"/>
<keyword evidence="9 10" id="KW-0326">Glycosidase</keyword>
<reference evidence="13 14" key="1">
    <citation type="journal article" date="2018" name="Nat. Ecol. Evol.">
        <title>Pezizomycetes genomes reveal the molecular basis of ectomycorrhizal truffle lifestyle.</title>
        <authorList>
            <person name="Murat C."/>
            <person name="Payen T."/>
            <person name="Noel B."/>
            <person name="Kuo A."/>
            <person name="Morin E."/>
            <person name="Chen J."/>
            <person name="Kohler A."/>
            <person name="Krizsan K."/>
            <person name="Balestrini R."/>
            <person name="Da Silva C."/>
            <person name="Montanini B."/>
            <person name="Hainaut M."/>
            <person name="Levati E."/>
            <person name="Barry K.W."/>
            <person name="Belfiori B."/>
            <person name="Cichocki N."/>
            <person name="Clum A."/>
            <person name="Dockter R.B."/>
            <person name="Fauchery L."/>
            <person name="Guy J."/>
            <person name="Iotti M."/>
            <person name="Le Tacon F."/>
            <person name="Lindquist E.A."/>
            <person name="Lipzen A."/>
            <person name="Malagnac F."/>
            <person name="Mello A."/>
            <person name="Molinier V."/>
            <person name="Miyauchi S."/>
            <person name="Poulain J."/>
            <person name="Riccioni C."/>
            <person name="Rubini A."/>
            <person name="Sitrit Y."/>
            <person name="Splivallo R."/>
            <person name="Traeger S."/>
            <person name="Wang M."/>
            <person name="Zifcakova L."/>
            <person name="Wipf D."/>
            <person name="Zambonelli A."/>
            <person name="Paolocci F."/>
            <person name="Nowrousian M."/>
            <person name="Ottonello S."/>
            <person name="Baldrian P."/>
            <person name="Spatafora J.W."/>
            <person name="Henrissat B."/>
            <person name="Nagy L.G."/>
            <person name="Aury J.M."/>
            <person name="Wincker P."/>
            <person name="Grigoriev I.V."/>
            <person name="Bonfante P."/>
            <person name="Martin F.M."/>
        </authorList>
    </citation>
    <scope>NUCLEOTIDE SEQUENCE [LARGE SCALE GENOMIC DNA]</scope>
    <source>
        <strain evidence="13 14">CCBAS932</strain>
    </source>
</reference>
<evidence type="ECO:0000256" key="10">
    <source>
        <dbReference type="PIRNR" id="PIRNR016302"/>
    </source>
</evidence>
<keyword evidence="14" id="KW-1185">Reference proteome</keyword>
<evidence type="ECO:0000256" key="4">
    <source>
        <dbReference type="ARBA" id="ARBA00012350"/>
    </source>
</evidence>
<dbReference type="GO" id="GO:0016052">
    <property type="term" value="P:carbohydrate catabolic process"/>
    <property type="evidence" value="ECO:0007669"/>
    <property type="project" value="InterPro"/>
</dbReference>
<evidence type="ECO:0000256" key="7">
    <source>
        <dbReference type="ARBA" id="ARBA00023136"/>
    </source>
</evidence>
<dbReference type="InterPro" id="IPR005198">
    <property type="entry name" value="Glyco_hydro_76"/>
</dbReference>
<comment type="similarity">
    <text evidence="3 10">Belongs to the glycosyl hydrolase 76 family.</text>
</comment>
<evidence type="ECO:0000313" key="14">
    <source>
        <dbReference type="Proteomes" id="UP000277580"/>
    </source>
</evidence>
<dbReference type="EMBL" id="ML119125">
    <property type="protein sequence ID" value="RPB12951.1"/>
    <property type="molecule type" value="Genomic_DNA"/>
</dbReference>
<gene>
    <name evidence="13" type="ORF">P167DRAFT_558560</name>
</gene>
<dbReference type="InterPro" id="IPR014480">
    <property type="entry name" value="Mannan-1_6-alpha_mannosidase"/>
</dbReference>
<dbReference type="InParanoid" id="A0A3N4KX70"/>
<dbReference type="PIRSF" id="PIRSF016302">
    <property type="entry name" value="Man_a_manosd"/>
    <property type="match status" value="1"/>
</dbReference>